<dbReference type="InterPro" id="IPR042092">
    <property type="entry name" value="PsdUridine_s_RsuA/RluB/E/F_cat"/>
</dbReference>
<dbReference type="NCBIfam" id="TIGR00093">
    <property type="entry name" value="pseudouridine synthase"/>
    <property type="match status" value="1"/>
</dbReference>
<dbReference type="SUPFAM" id="SSF55174">
    <property type="entry name" value="Alpha-L RNA-binding motif"/>
    <property type="match status" value="1"/>
</dbReference>
<sequence length="326" mass="36276">MSQPADDNPVVPGMRLQRYLAQCGLGSRRECEELISAGRVEIDGKTVTKLGANVRPSMQTVTLDGEKLKLERKKYYLLNKPPGFLCTASDPQGRPTVFELFPPDGPRLFSVGRLDENTTGLLIVTNDGDLAQKLAHPRYHIHRIYRAQVAGHPKREVFEQLKEGLFFTEGKFKVHNIKPIKKQGRSSWVEITMTEGQNREVRRLLARTGHKVMKLERIGFGPIRLGRVPLGLFRELRKDELGKLIELITRAQTQSPRQTKKRPGKKTASGRSGASGKAKSRGRASASSEFGTSENSRTKKAPAKKRPRSGGPSRGKGRGSRGPKRP</sequence>
<dbReference type="InterPro" id="IPR006145">
    <property type="entry name" value="PsdUridine_synth_RsuA/RluA"/>
</dbReference>
<dbReference type="Gene3D" id="3.10.290.10">
    <property type="entry name" value="RNA-binding S4 domain"/>
    <property type="match status" value="1"/>
</dbReference>
<dbReference type="Proteomes" id="UP000317243">
    <property type="component" value="Unassembled WGS sequence"/>
</dbReference>
<dbReference type="PROSITE" id="PS50889">
    <property type="entry name" value="S4"/>
    <property type="match status" value="1"/>
</dbReference>
<comment type="caution">
    <text evidence="7">The sequence shown here is derived from an EMBL/GenBank/DDBJ whole genome shotgun (WGS) entry which is preliminary data.</text>
</comment>
<dbReference type="EMBL" id="SIHI01000015">
    <property type="protein sequence ID" value="TWT50007.1"/>
    <property type="molecule type" value="Genomic_DNA"/>
</dbReference>
<accession>A0A5C5WHI1</accession>
<dbReference type="InterPro" id="IPR036986">
    <property type="entry name" value="S4_RNA-bd_sf"/>
</dbReference>
<evidence type="ECO:0000256" key="2">
    <source>
        <dbReference type="ARBA" id="ARBA00023235"/>
    </source>
</evidence>
<name>A0A5C5WHI1_9PLAN</name>
<dbReference type="GO" id="GO:0000455">
    <property type="term" value="P:enzyme-directed rRNA pseudouridine synthesis"/>
    <property type="evidence" value="ECO:0007669"/>
    <property type="project" value="UniProtKB-ARBA"/>
</dbReference>
<evidence type="ECO:0000313" key="8">
    <source>
        <dbReference type="Proteomes" id="UP000317243"/>
    </source>
</evidence>
<protein>
    <recommendedName>
        <fullName evidence="4">Pseudouridine synthase</fullName>
        <ecNumber evidence="4">5.4.99.-</ecNumber>
    </recommendedName>
</protein>
<reference evidence="7 8" key="1">
    <citation type="submission" date="2019-02" db="EMBL/GenBank/DDBJ databases">
        <title>Deep-cultivation of Planctomycetes and their phenomic and genomic characterization uncovers novel biology.</title>
        <authorList>
            <person name="Wiegand S."/>
            <person name="Jogler M."/>
            <person name="Boedeker C."/>
            <person name="Pinto D."/>
            <person name="Vollmers J."/>
            <person name="Rivas-Marin E."/>
            <person name="Kohn T."/>
            <person name="Peeters S.H."/>
            <person name="Heuer A."/>
            <person name="Rast P."/>
            <person name="Oberbeckmann S."/>
            <person name="Bunk B."/>
            <person name="Jeske O."/>
            <person name="Meyerdierks A."/>
            <person name="Storesund J.E."/>
            <person name="Kallscheuer N."/>
            <person name="Luecker S."/>
            <person name="Lage O.M."/>
            <person name="Pohl T."/>
            <person name="Merkel B.J."/>
            <person name="Hornburger P."/>
            <person name="Mueller R.-W."/>
            <person name="Bruemmer F."/>
            <person name="Labrenz M."/>
            <person name="Spormann A.M."/>
            <person name="Op Den Camp H."/>
            <person name="Overmann J."/>
            <person name="Amann R."/>
            <person name="Jetten M.S.M."/>
            <person name="Mascher T."/>
            <person name="Medema M.H."/>
            <person name="Devos D.P."/>
            <person name="Kaster A.-K."/>
            <person name="Ovreas L."/>
            <person name="Rohde M."/>
            <person name="Galperin M.Y."/>
            <person name="Jogler C."/>
        </authorList>
    </citation>
    <scope>NUCLEOTIDE SEQUENCE [LARGE SCALE GENOMIC DNA]</scope>
    <source>
        <strain evidence="7 8">KOR42</strain>
    </source>
</reference>
<dbReference type="AlphaFoldDB" id="A0A5C5WHI1"/>
<dbReference type="OrthoDB" id="9807213at2"/>
<evidence type="ECO:0000256" key="3">
    <source>
        <dbReference type="PROSITE-ProRule" id="PRU00182"/>
    </source>
</evidence>
<proteinExistence type="inferred from homology"/>
<evidence type="ECO:0000256" key="4">
    <source>
        <dbReference type="RuleBase" id="RU003887"/>
    </source>
</evidence>
<dbReference type="Pfam" id="PF00849">
    <property type="entry name" value="PseudoU_synth_2"/>
    <property type="match status" value="1"/>
</dbReference>
<feature type="region of interest" description="Disordered" evidence="5">
    <location>
        <begin position="251"/>
        <end position="326"/>
    </location>
</feature>
<dbReference type="PROSITE" id="PS01149">
    <property type="entry name" value="PSI_RSU"/>
    <property type="match status" value="1"/>
</dbReference>
<dbReference type="CDD" id="cd00165">
    <property type="entry name" value="S4"/>
    <property type="match status" value="1"/>
</dbReference>
<feature type="domain" description="RNA-binding S4" evidence="6">
    <location>
        <begin position="14"/>
        <end position="78"/>
    </location>
</feature>
<dbReference type="Pfam" id="PF01479">
    <property type="entry name" value="S4"/>
    <property type="match status" value="1"/>
</dbReference>
<evidence type="ECO:0000256" key="5">
    <source>
        <dbReference type="SAM" id="MobiDB-lite"/>
    </source>
</evidence>
<dbReference type="Gene3D" id="3.30.70.1560">
    <property type="entry name" value="Alpha-L RNA-binding motif"/>
    <property type="match status" value="1"/>
</dbReference>
<evidence type="ECO:0000256" key="1">
    <source>
        <dbReference type="ARBA" id="ARBA00008348"/>
    </source>
</evidence>
<evidence type="ECO:0000259" key="6">
    <source>
        <dbReference type="SMART" id="SM00363"/>
    </source>
</evidence>
<dbReference type="InterPro" id="IPR002942">
    <property type="entry name" value="S4_RNA-bd"/>
</dbReference>
<dbReference type="FunFam" id="3.10.290.10:FF:000003">
    <property type="entry name" value="Pseudouridine synthase"/>
    <property type="match status" value="1"/>
</dbReference>
<feature type="compositionally biased region" description="Basic residues" evidence="5">
    <location>
        <begin position="315"/>
        <end position="326"/>
    </location>
</feature>
<dbReference type="InterPro" id="IPR050343">
    <property type="entry name" value="RsuA_PseudoU_synthase"/>
</dbReference>
<dbReference type="InterPro" id="IPR020094">
    <property type="entry name" value="TruA/RsuA/RluB/E/F_N"/>
</dbReference>
<dbReference type="SMART" id="SM00363">
    <property type="entry name" value="S4"/>
    <property type="match status" value="1"/>
</dbReference>
<keyword evidence="8" id="KW-1185">Reference proteome</keyword>
<dbReference type="RefSeq" id="WP_146511127.1">
    <property type="nucleotide sequence ID" value="NZ_SIHI01000015.1"/>
</dbReference>
<comment type="similarity">
    <text evidence="1 4">Belongs to the pseudouridine synthase RsuA family.</text>
</comment>
<dbReference type="CDD" id="cd02870">
    <property type="entry name" value="PseudoU_synth_RsuA_like"/>
    <property type="match status" value="1"/>
</dbReference>
<dbReference type="InterPro" id="IPR020103">
    <property type="entry name" value="PsdUridine_synth_cat_dom_sf"/>
</dbReference>
<dbReference type="GO" id="GO:0003723">
    <property type="term" value="F:RNA binding"/>
    <property type="evidence" value="ECO:0007669"/>
    <property type="project" value="UniProtKB-KW"/>
</dbReference>
<keyword evidence="2 4" id="KW-0413">Isomerase</keyword>
<dbReference type="Gene3D" id="3.30.70.580">
    <property type="entry name" value="Pseudouridine synthase I, catalytic domain, N-terminal subdomain"/>
    <property type="match status" value="1"/>
</dbReference>
<dbReference type="GO" id="GO:0120159">
    <property type="term" value="F:rRNA pseudouridine synthase activity"/>
    <property type="evidence" value="ECO:0007669"/>
    <property type="project" value="UniProtKB-ARBA"/>
</dbReference>
<gene>
    <name evidence="7" type="primary">rluB</name>
    <name evidence="7" type="ORF">KOR42_36910</name>
</gene>
<dbReference type="PANTHER" id="PTHR47683:SF2">
    <property type="entry name" value="RNA-BINDING S4 DOMAIN-CONTAINING PROTEIN"/>
    <property type="match status" value="1"/>
</dbReference>
<dbReference type="InterPro" id="IPR018496">
    <property type="entry name" value="PsdUridine_synth_RsuA/RluB_CS"/>
</dbReference>
<evidence type="ECO:0000313" key="7">
    <source>
        <dbReference type="EMBL" id="TWT50007.1"/>
    </source>
</evidence>
<feature type="compositionally biased region" description="Low complexity" evidence="5">
    <location>
        <begin position="266"/>
        <end position="288"/>
    </location>
</feature>
<dbReference type="InterPro" id="IPR000748">
    <property type="entry name" value="PsdUridine_synth_RsuA/RluB/E/F"/>
</dbReference>
<dbReference type="SUPFAM" id="SSF55120">
    <property type="entry name" value="Pseudouridine synthase"/>
    <property type="match status" value="1"/>
</dbReference>
<keyword evidence="3" id="KW-0694">RNA-binding</keyword>
<feature type="compositionally biased region" description="Basic residues" evidence="5">
    <location>
        <begin position="298"/>
        <end position="308"/>
    </location>
</feature>
<organism evidence="7 8">
    <name type="scientific">Thalassoglobus neptunius</name>
    <dbReference type="NCBI Taxonomy" id="1938619"/>
    <lineage>
        <taxon>Bacteria</taxon>
        <taxon>Pseudomonadati</taxon>
        <taxon>Planctomycetota</taxon>
        <taxon>Planctomycetia</taxon>
        <taxon>Planctomycetales</taxon>
        <taxon>Planctomycetaceae</taxon>
        <taxon>Thalassoglobus</taxon>
    </lineage>
</organism>
<dbReference type="PANTHER" id="PTHR47683">
    <property type="entry name" value="PSEUDOURIDINE SYNTHASE FAMILY PROTEIN-RELATED"/>
    <property type="match status" value="1"/>
</dbReference>
<dbReference type="EC" id="5.4.99.-" evidence="4"/>